<dbReference type="OrthoDB" id="3918848at2759"/>
<feature type="compositionally biased region" description="Polar residues" evidence="1">
    <location>
        <begin position="345"/>
        <end position="355"/>
    </location>
</feature>
<comment type="caution">
    <text evidence="5">The sequence shown here is derived from an EMBL/GenBank/DDBJ whole genome shotgun (WGS) entry which is preliminary data.</text>
</comment>
<dbReference type="AlphaFoldDB" id="A0A815GTS9"/>
<feature type="domain" description="Glutaminase A central" evidence="3">
    <location>
        <begin position="457"/>
        <end position="798"/>
    </location>
</feature>
<dbReference type="InterPro" id="IPR032514">
    <property type="entry name" value="GtaA_central"/>
</dbReference>
<dbReference type="PANTHER" id="PTHR31987">
    <property type="entry name" value="GLUTAMINASE A-RELATED"/>
    <property type="match status" value="1"/>
</dbReference>
<dbReference type="PANTHER" id="PTHR31987:SF1">
    <property type="entry name" value="GLUTAMINASE A"/>
    <property type="match status" value="1"/>
</dbReference>
<feature type="domain" description="DUF4964" evidence="2">
    <location>
        <begin position="154"/>
        <end position="213"/>
    </location>
</feature>
<evidence type="ECO:0000256" key="1">
    <source>
        <dbReference type="SAM" id="MobiDB-lite"/>
    </source>
</evidence>
<evidence type="ECO:0000313" key="5">
    <source>
        <dbReference type="EMBL" id="CAF1342862.1"/>
    </source>
</evidence>
<name>A0A815GTS9_9BILA</name>
<evidence type="ECO:0000259" key="2">
    <source>
        <dbReference type="Pfam" id="PF16334"/>
    </source>
</evidence>
<feature type="region of interest" description="Disordered" evidence="1">
    <location>
        <begin position="345"/>
        <end position="373"/>
    </location>
</feature>
<protein>
    <recommendedName>
        <fullName evidence="8">Glutaminase</fullName>
    </recommendedName>
</protein>
<dbReference type="Proteomes" id="UP000663829">
    <property type="component" value="Unassembled WGS sequence"/>
</dbReference>
<evidence type="ECO:0000259" key="4">
    <source>
        <dbReference type="Pfam" id="PF17168"/>
    </source>
</evidence>
<dbReference type="EMBL" id="CAJOBC010059852">
    <property type="protein sequence ID" value="CAF4205457.1"/>
    <property type="molecule type" value="Genomic_DNA"/>
</dbReference>
<dbReference type="Pfam" id="PF17168">
    <property type="entry name" value="DUF5127"/>
    <property type="match status" value="1"/>
</dbReference>
<sequence length="820" mass="93164">MMSNSPSQQILDHIEQVISMLTFELENNRRLTQTVSNDILCSNFATTISSNVKVSATDRCSQSSFDSKHHQYLTPFVTMNNGPTSFSVPSCFHHRSGSPTNDQNLIIFDKEHQSKTSSPPISSEIATTTNFISNCSVDKTVEELPKNENILIDGFRPPAVPLIVFSPHMSVWSPSNNLTDSYSAHWSGKQMDFVGMIRIDNITYRFMGSDQVKAPPMQQTQVIVNPWRTVYTFQSAGVQLTLAFSQPPALDDPYTYISFYLQSVDQKKHEAQLYFDMSAYIPINDPNEKVDWYDDLSSINSTQILTMFSFDQIAFRIRGDSEKNNWGYAHLIYDGREYPYTKTQASGQTSRQSFIDGQPLPANDKRKPRSASDNSSVSAYVINFGNVTGEQVESFLTFAYDDTYSMYYFNDYQVPYWRSQKNITMLANEAIRRYSTSMEDVSVLDSLVIQLLNKTAGEKYATLLSLVIRQITGAMTVTWSEKFQTTFLFMKEISSDGDVSTVDVIYPSSPMLLWLQPEILKGLLLPILMYANNVTDISYNLPWAPHHLGTWSVCDITPDEQEQMPMEESANMLLMLAGIVQRLKYNVDFLKPYWSVLGTWAQYLNSTLPDPGNQLCTDDFEGPSPHNVNLALKGILGLGAYSLLLNYSGQTEMAKAYMNDAKNYAEYWMTNARDSDNYRLQYDLPGTWSQKYNLVYQNILNLNLFPDSVALIESNYYQTKMLNYGVPLDSRSSLTKTDWQSWIAAFSTKEQQDTIINALYKYASETPDRVPLSDFYDASNAKVLGFRARPVMGGLFIRALLENPIIPVDIKPIFTRRGKE</sequence>
<dbReference type="InterPro" id="IPR032515">
    <property type="entry name" value="DUF4964"/>
</dbReference>
<dbReference type="EMBL" id="CAJNOQ010014501">
    <property type="protein sequence ID" value="CAF1342862.1"/>
    <property type="molecule type" value="Genomic_DNA"/>
</dbReference>
<evidence type="ECO:0000313" key="6">
    <source>
        <dbReference type="EMBL" id="CAF4205457.1"/>
    </source>
</evidence>
<dbReference type="Pfam" id="PF16335">
    <property type="entry name" value="GtaA_6_Hairpin"/>
    <property type="match status" value="1"/>
</dbReference>
<gene>
    <name evidence="5" type="ORF">GPM918_LOCUS30518</name>
    <name evidence="6" type="ORF">SRO942_LOCUS31135</name>
</gene>
<dbReference type="InterPro" id="IPR033433">
    <property type="entry name" value="GtaA_N"/>
</dbReference>
<dbReference type="Pfam" id="PF16334">
    <property type="entry name" value="DUF4964"/>
    <property type="match status" value="1"/>
</dbReference>
<organism evidence="5 7">
    <name type="scientific">Didymodactylos carnosus</name>
    <dbReference type="NCBI Taxonomy" id="1234261"/>
    <lineage>
        <taxon>Eukaryota</taxon>
        <taxon>Metazoa</taxon>
        <taxon>Spiralia</taxon>
        <taxon>Gnathifera</taxon>
        <taxon>Rotifera</taxon>
        <taxon>Eurotatoria</taxon>
        <taxon>Bdelloidea</taxon>
        <taxon>Philodinida</taxon>
        <taxon>Philodinidae</taxon>
        <taxon>Didymodactylos</taxon>
    </lineage>
</organism>
<proteinExistence type="predicted"/>
<reference evidence="5" key="1">
    <citation type="submission" date="2021-02" db="EMBL/GenBank/DDBJ databases">
        <authorList>
            <person name="Nowell W R."/>
        </authorList>
    </citation>
    <scope>NUCLEOTIDE SEQUENCE</scope>
</reference>
<feature type="domain" description="Glutaminase A N-terminal" evidence="4">
    <location>
        <begin position="228"/>
        <end position="448"/>
    </location>
</feature>
<dbReference type="Proteomes" id="UP000681722">
    <property type="component" value="Unassembled WGS sequence"/>
</dbReference>
<accession>A0A815GTS9</accession>
<evidence type="ECO:0008006" key="8">
    <source>
        <dbReference type="Google" id="ProtNLM"/>
    </source>
</evidence>
<dbReference type="InterPro" id="IPR052743">
    <property type="entry name" value="Glutaminase_GtaA"/>
</dbReference>
<keyword evidence="7" id="KW-1185">Reference proteome</keyword>
<evidence type="ECO:0000313" key="7">
    <source>
        <dbReference type="Proteomes" id="UP000663829"/>
    </source>
</evidence>
<evidence type="ECO:0000259" key="3">
    <source>
        <dbReference type="Pfam" id="PF16335"/>
    </source>
</evidence>